<evidence type="ECO:0000256" key="1">
    <source>
        <dbReference type="SAM" id="MobiDB-lite"/>
    </source>
</evidence>
<dbReference type="AlphaFoldDB" id="A0A8S0PQX0"/>
<organism evidence="2 3">
    <name type="scientific">Olea europaea subsp. europaea</name>
    <dbReference type="NCBI Taxonomy" id="158383"/>
    <lineage>
        <taxon>Eukaryota</taxon>
        <taxon>Viridiplantae</taxon>
        <taxon>Streptophyta</taxon>
        <taxon>Embryophyta</taxon>
        <taxon>Tracheophyta</taxon>
        <taxon>Spermatophyta</taxon>
        <taxon>Magnoliopsida</taxon>
        <taxon>eudicotyledons</taxon>
        <taxon>Gunneridae</taxon>
        <taxon>Pentapetalae</taxon>
        <taxon>asterids</taxon>
        <taxon>lamiids</taxon>
        <taxon>Lamiales</taxon>
        <taxon>Oleaceae</taxon>
        <taxon>Oleeae</taxon>
        <taxon>Olea</taxon>
    </lineage>
</organism>
<proteinExistence type="predicted"/>
<feature type="compositionally biased region" description="Polar residues" evidence="1">
    <location>
        <begin position="105"/>
        <end position="118"/>
    </location>
</feature>
<evidence type="ECO:0000313" key="2">
    <source>
        <dbReference type="EMBL" id="CAA2956652.1"/>
    </source>
</evidence>
<protein>
    <submittedName>
        <fullName evidence="2">Uncharacterized protein</fullName>
    </submittedName>
</protein>
<feature type="region of interest" description="Disordered" evidence="1">
    <location>
        <begin position="73"/>
        <end position="118"/>
    </location>
</feature>
<dbReference type="Proteomes" id="UP000594638">
    <property type="component" value="Unassembled WGS sequence"/>
</dbReference>
<dbReference type="EMBL" id="CACTIH010000193">
    <property type="protein sequence ID" value="CAA2956652.1"/>
    <property type="molecule type" value="Genomic_DNA"/>
</dbReference>
<comment type="caution">
    <text evidence="2">The sequence shown here is derived from an EMBL/GenBank/DDBJ whole genome shotgun (WGS) entry which is preliminary data.</text>
</comment>
<sequence length="118" mass="12784">MNTRSKTLEEQVKRIKKELGDLSVVCQITNQAMKHLYSRQDKLESLMMEMNSKYENIVGMMAKMNGWTLNSGAGNSSTQANGKGIQIEGHPSPALSSAGLLSPGIGNSPTQGSGMFDY</sequence>
<evidence type="ECO:0000313" key="3">
    <source>
        <dbReference type="Proteomes" id="UP000594638"/>
    </source>
</evidence>
<keyword evidence="3" id="KW-1185">Reference proteome</keyword>
<accession>A0A8S0PQX0</accession>
<gene>
    <name evidence="2" type="ORF">OLEA9_A094518</name>
</gene>
<name>A0A8S0PQX0_OLEEU</name>
<reference evidence="2 3" key="1">
    <citation type="submission" date="2019-12" db="EMBL/GenBank/DDBJ databases">
        <authorList>
            <person name="Alioto T."/>
            <person name="Alioto T."/>
            <person name="Gomez Garrido J."/>
        </authorList>
    </citation>
    <scope>NUCLEOTIDE SEQUENCE [LARGE SCALE GENOMIC DNA]</scope>
</reference>
<dbReference type="Gramene" id="OE9A094518T1">
    <property type="protein sequence ID" value="OE9A094518C1"/>
    <property type="gene ID" value="OE9A094518"/>
</dbReference>
<feature type="compositionally biased region" description="Low complexity" evidence="1">
    <location>
        <begin position="91"/>
        <end position="104"/>
    </location>
</feature>